<dbReference type="AlphaFoldDB" id="A0A2P4Y7V4"/>
<dbReference type="EMBL" id="NCKW01004977">
    <property type="protein sequence ID" value="POM73894.1"/>
    <property type="molecule type" value="Genomic_DNA"/>
</dbReference>
<accession>A0A2P4Y7V4</accession>
<proteinExistence type="predicted"/>
<comment type="caution">
    <text evidence="1">The sequence shown here is derived from an EMBL/GenBank/DDBJ whole genome shotgun (WGS) entry which is preliminary data.</text>
</comment>
<evidence type="ECO:0000313" key="2">
    <source>
        <dbReference type="Proteomes" id="UP000237271"/>
    </source>
</evidence>
<organism evidence="1 2">
    <name type="scientific">Phytophthora palmivora</name>
    <dbReference type="NCBI Taxonomy" id="4796"/>
    <lineage>
        <taxon>Eukaryota</taxon>
        <taxon>Sar</taxon>
        <taxon>Stramenopiles</taxon>
        <taxon>Oomycota</taxon>
        <taxon>Peronosporomycetes</taxon>
        <taxon>Peronosporales</taxon>
        <taxon>Peronosporaceae</taxon>
        <taxon>Phytophthora</taxon>
    </lineage>
</organism>
<dbReference type="Proteomes" id="UP000237271">
    <property type="component" value="Unassembled WGS sequence"/>
</dbReference>
<sequence>MSLEALAGESVNYVVEIASANLDVWEPAMHQVNGYEAYTASSTYTFLDTLSSSLDGVEL</sequence>
<reference evidence="1 2" key="1">
    <citation type="journal article" date="2017" name="Genome Biol. Evol.">
        <title>Phytophthora megakarya and P. palmivora, closely related causal agents of cacao black pod rot, underwent increases in genome sizes and gene numbers by different mechanisms.</title>
        <authorList>
            <person name="Ali S.S."/>
            <person name="Shao J."/>
            <person name="Lary D.J."/>
            <person name="Kronmiller B."/>
            <person name="Shen D."/>
            <person name="Strem M.D."/>
            <person name="Amoako-Attah I."/>
            <person name="Akrofi A.Y."/>
            <person name="Begoude B.A."/>
            <person name="Ten Hoopen G.M."/>
            <person name="Coulibaly K."/>
            <person name="Kebe B.I."/>
            <person name="Melnick R.L."/>
            <person name="Guiltinan M.J."/>
            <person name="Tyler B.M."/>
            <person name="Meinhardt L.W."/>
            <person name="Bailey B.A."/>
        </authorList>
    </citation>
    <scope>NUCLEOTIDE SEQUENCE [LARGE SCALE GENOMIC DNA]</scope>
    <source>
        <strain evidence="2">sbr112.9</strain>
    </source>
</reference>
<keyword evidence="2" id="KW-1185">Reference proteome</keyword>
<gene>
    <name evidence="1" type="ORF">PHPALM_9214</name>
</gene>
<protein>
    <submittedName>
        <fullName evidence="1">Uncharacterized protein</fullName>
    </submittedName>
</protein>
<evidence type="ECO:0000313" key="1">
    <source>
        <dbReference type="EMBL" id="POM73894.1"/>
    </source>
</evidence>
<name>A0A2P4Y7V4_9STRA</name>